<dbReference type="EMBL" id="WTPX01000033">
    <property type="protein sequence ID" value="NNJ25353.1"/>
    <property type="molecule type" value="Genomic_DNA"/>
</dbReference>
<gene>
    <name evidence="2" type="ORF">LzC2_14230</name>
</gene>
<proteinExistence type="predicted"/>
<feature type="transmembrane region" description="Helical" evidence="1">
    <location>
        <begin position="228"/>
        <end position="247"/>
    </location>
</feature>
<evidence type="ECO:0000256" key="1">
    <source>
        <dbReference type="SAM" id="Phobius"/>
    </source>
</evidence>
<dbReference type="RefSeq" id="WP_171185265.1">
    <property type="nucleotide sequence ID" value="NZ_WTPX01000033.1"/>
</dbReference>
<reference evidence="2 3" key="1">
    <citation type="journal article" date="2020" name="Syst. Appl. Microbiol.">
        <title>Alienimonas chondri sp. nov., a novel planctomycete isolated from the biofilm of the red alga Chondrus crispus.</title>
        <authorList>
            <person name="Vitorino I."/>
            <person name="Albuquerque L."/>
            <person name="Wiegand S."/>
            <person name="Kallscheuer N."/>
            <person name="da Costa M.S."/>
            <person name="Lobo-da-Cunha A."/>
            <person name="Jogler C."/>
            <person name="Lage O.M."/>
        </authorList>
    </citation>
    <scope>NUCLEOTIDE SEQUENCE [LARGE SCALE GENOMIC DNA]</scope>
    <source>
        <strain evidence="2 3">LzC2</strain>
    </source>
</reference>
<keyword evidence="3" id="KW-1185">Reference proteome</keyword>
<comment type="caution">
    <text evidence="2">The sequence shown here is derived from an EMBL/GenBank/DDBJ whole genome shotgun (WGS) entry which is preliminary data.</text>
</comment>
<organism evidence="2 3">
    <name type="scientific">Alienimonas chondri</name>
    <dbReference type="NCBI Taxonomy" id="2681879"/>
    <lineage>
        <taxon>Bacteria</taxon>
        <taxon>Pseudomonadati</taxon>
        <taxon>Planctomycetota</taxon>
        <taxon>Planctomycetia</taxon>
        <taxon>Planctomycetales</taxon>
        <taxon>Planctomycetaceae</taxon>
        <taxon>Alienimonas</taxon>
    </lineage>
</organism>
<name>A0ABX1VC74_9PLAN</name>
<evidence type="ECO:0008006" key="4">
    <source>
        <dbReference type="Google" id="ProtNLM"/>
    </source>
</evidence>
<protein>
    <recommendedName>
        <fullName evidence="4">Sulphur transport domain-containing protein</fullName>
    </recommendedName>
</protein>
<keyword evidence="1" id="KW-1133">Transmembrane helix</keyword>
<accession>A0ABX1VC74</accession>
<keyword evidence="1" id="KW-0472">Membrane</keyword>
<feature type="transmembrane region" description="Helical" evidence="1">
    <location>
        <begin position="62"/>
        <end position="82"/>
    </location>
</feature>
<feature type="transmembrane region" description="Helical" evidence="1">
    <location>
        <begin position="146"/>
        <end position="167"/>
    </location>
</feature>
<keyword evidence="1" id="KW-0812">Transmembrane</keyword>
<dbReference type="Proteomes" id="UP000609651">
    <property type="component" value="Unassembled WGS sequence"/>
</dbReference>
<sequence length="262" mass="26406">MRLPIFLVAGLIAAAVCLVAIRQIHTQVIARTEVYIAPRGATEEQIRKETESARRRDFIMDAAALSFAAAVMAGAFGIAAGACGPPRGASAKRRWPGRTLRGLGSGMFAGVLAGLLGATATTAILASPTAADWGGAVGDTQLFPVMIAYALQWALIGAAAGCAVRLASGDSPKRSVIGATRGLLVAGAAAGVVWGLLAPIAGVIVGTMTTQSLDARGFYRAIPDGRPGQALLLVGLAVLAGVALARVSGRPTAEVEATPAAV</sequence>
<feature type="transmembrane region" description="Helical" evidence="1">
    <location>
        <begin position="103"/>
        <end position="126"/>
    </location>
</feature>
<evidence type="ECO:0000313" key="3">
    <source>
        <dbReference type="Proteomes" id="UP000609651"/>
    </source>
</evidence>
<evidence type="ECO:0000313" key="2">
    <source>
        <dbReference type="EMBL" id="NNJ25353.1"/>
    </source>
</evidence>
<feature type="transmembrane region" description="Helical" evidence="1">
    <location>
        <begin position="179"/>
        <end position="208"/>
    </location>
</feature>